<dbReference type="EMBL" id="LR796809">
    <property type="protein sequence ID" value="CAB4167686.1"/>
    <property type="molecule type" value="Genomic_DNA"/>
</dbReference>
<organism evidence="2">
    <name type="scientific">uncultured Caudovirales phage</name>
    <dbReference type="NCBI Taxonomy" id="2100421"/>
    <lineage>
        <taxon>Viruses</taxon>
        <taxon>Duplodnaviria</taxon>
        <taxon>Heunggongvirae</taxon>
        <taxon>Uroviricota</taxon>
        <taxon>Caudoviricetes</taxon>
        <taxon>Peduoviridae</taxon>
        <taxon>Maltschvirus</taxon>
        <taxon>Maltschvirus maltsch</taxon>
    </lineage>
</organism>
<evidence type="ECO:0000313" key="3">
    <source>
        <dbReference type="EMBL" id="CAB4173593.1"/>
    </source>
</evidence>
<proteinExistence type="predicted"/>
<protein>
    <submittedName>
        <fullName evidence="2">Uncharacterized protein</fullName>
    </submittedName>
</protein>
<evidence type="ECO:0000313" key="1">
    <source>
        <dbReference type="EMBL" id="CAB4148592.1"/>
    </source>
</evidence>
<sequence length="102" mass="11811">MLTDKQCKELISKLAWALGVSPKLISLRLLNEQDKNDIRQGVLNYDALKLNIELWRDNGMPDYANGKLEPYEAELKRLKSEKPFKEKEAIGRKPFVEYSTVD</sequence>
<dbReference type="EMBL" id="LR797123">
    <property type="protein sequence ID" value="CAB4188316.1"/>
    <property type="molecule type" value="Genomic_DNA"/>
</dbReference>
<accession>A0A6J5PCQ5</accession>
<evidence type="ECO:0000313" key="2">
    <source>
        <dbReference type="EMBL" id="CAB4167686.1"/>
    </source>
</evidence>
<reference evidence="2" key="1">
    <citation type="submission" date="2020-04" db="EMBL/GenBank/DDBJ databases">
        <authorList>
            <person name="Chiriac C."/>
            <person name="Salcher M."/>
            <person name="Ghai R."/>
            <person name="Kavagutti S V."/>
        </authorList>
    </citation>
    <scope>NUCLEOTIDE SEQUENCE</scope>
</reference>
<dbReference type="EMBL" id="LR797494">
    <property type="protein sequence ID" value="CAB4220517.1"/>
    <property type="molecule type" value="Genomic_DNA"/>
</dbReference>
<evidence type="ECO:0000313" key="5">
    <source>
        <dbReference type="EMBL" id="CAB4188316.1"/>
    </source>
</evidence>
<name>A0A6J5PCQ5_9CAUD</name>
<evidence type="ECO:0000313" key="4">
    <source>
        <dbReference type="EMBL" id="CAB4179068.1"/>
    </source>
</evidence>
<gene>
    <name evidence="4" type="ORF">UFOVP1026_27</name>
    <name evidence="5" type="ORF">UFOVP1180_11</name>
    <name evidence="6" type="ORF">UFOVP1629_45</name>
    <name evidence="1" type="ORF">UFOVP527_17</name>
    <name evidence="2" type="ORF">UFOVP855_40</name>
    <name evidence="3" type="ORF">UFOVP954_34</name>
</gene>
<dbReference type="EMBL" id="LR796511">
    <property type="protein sequence ID" value="CAB4148592.1"/>
    <property type="molecule type" value="Genomic_DNA"/>
</dbReference>
<evidence type="ECO:0000313" key="6">
    <source>
        <dbReference type="EMBL" id="CAB4220517.1"/>
    </source>
</evidence>
<dbReference type="EMBL" id="LR796903">
    <property type="protein sequence ID" value="CAB4173593.1"/>
    <property type="molecule type" value="Genomic_DNA"/>
</dbReference>
<dbReference type="EMBL" id="LR796975">
    <property type="protein sequence ID" value="CAB4179068.1"/>
    <property type="molecule type" value="Genomic_DNA"/>
</dbReference>